<dbReference type="EMBL" id="CP114280">
    <property type="protein sequence ID" value="WFN54662.1"/>
    <property type="molecule type" value="Genomic_DNA"/>
</dbReference>
<gene>
    <name evidence="1" type="ORF">O1Q98_13420</name>
</gene>
<dbReference type="InterPro" id="IPR036237">
    <property type="entry name" value="Xyl_isomerase-like_sf"/>
</dbReference>
<keyword evidence="2" id="KW-1185">Reference proteome</keyword>
<dbReference type="Gene3D" id="3.20.20.150">
    <property type="entry name" value="Divalent-metal-dependent TIM barrel enzymes"/>
    <property type="match status" value="1"/>
</dbReference>
<evidence type="ECO:0000313" key="2">
    <source>
        <dbReference type="Proteomes" id="UP001219630"/>
    </source>
</evidence>
<dbReference type="Proteomes" id="UP001219630">
    <property type="component" value="Chromosome"/>
</dbReference>
<protein>
    <recommendedName>
        <fullName evidence="3">Xylulose 5-phosphate 3-epimerase</fullName>
    </recommendedName>
</protein>
<dbReference type="SUPFAM" id="SSF51658">
    <property type="entry name" value="Xylose isomerase-like"/>
    <property type="match status" value="1"/>
</dbReference>
<accession>A0ABY8G3X7</accession>
<sequence length="43" mass="4958">MHNFDKPFRLGLYEKALPATLTWEEKILAAKELGFDFIEMSVG</sequence>
<organism evidence="1 2">
    <name type="scientific">Dickeya lacustris</name>
    <dbReference type="NCBI Taxonomy" id="2259638"/>
    <lineage>
        <taxon>Bacteria</taxon>
        <taxon>Pseudomonadati</taxon>
        <taxon>Pseudomonadota</taxon>
        <taxon>Gammaproteobacteria</taxon>
        <taxon>Enterobacterales</taxon>
        <taxon>Pectobacteriaceae</taxon>
        <taxon>Dickeya</taxon>
    </lineage>
</organism>
<proteinExistence type="predicted"/>
<dbReference type="RefSeq" id="WP_278141911.1">
    <property type="nucleotide sequence ID" value="NZ_CP114280.1"/>
</dbReference>
<evidence type="ECO:0008006" key="3">
    <source>
        <dbReference type="Google" id="ProtNLM"/>
    </source>
</evidence>
<name>A0ABY8G3X7_9GAMM</name>
<evidence type="ECO:0000313" key="1">
    <source>
        <dbReference type="EMBL" id="WFN54662.1"/>
    </source>
</evidence>
<reference evidence="1 2" key="1">
    <citation type="submission" date="2022-12" db="EMBL/GenBank/DDBJ databases">
        <title>Complete genome sequencing of Dickeya lacustris type strain LMG30899.</title>
        <authorList>
            <person name="Dobhal S."/>
            <person name="Arizala D."/>
            <person name="Arif M."/>
        </authorList>
    </citation>
    <scope>NUCLEOTIDE SEQUENCE [LARGE SCALE GENOMIC DNA]</scope>
    <source>
        <strain evidence="1 2">LMG30899</strain>
    </source>
</reference>